<sequence>MTKKVLLLATGGTIASRYDADHDDVRAVGHADDLTRWVRSHTQGIDVEANDIMTVNSYQMTLADLFRMACAIRQAVDREDVAGVVVTHGTDTMEESVFMADLLVDTEKPIVFTGAQRSADDPHADGPANLLDAIRVASTPAARGHGALVAFGQEIHAARWVSKTHTSALRAFQSPGKGPLGIVDGERVVLHYPLDRHAKMACEAIEPRVDLLRLYVGADARFIDCAVATGARALVLEAFGRGNATAAVLEGIQRAVARDIPVIVTSRCPQGLVEPVYGGSGGAALARAGALFAPGISGIKARILLSALLGRSPSPETLRTGLLSFLEQAFNMRSPSE</sequence>
<evidence type="ECO:0000256" key="2">
    <source>
        <dbReference type="ARBA" id="ARBA00022801"/>
    </source>
</evidence>
<dbReference type="GO" id="GO:0004067">
    <property type="term" value="F:asparaginase activity"/>
    <property type="evidence" value="ECO:0007669"/>
    <property type="project" value="UniProtKB-UniRule"/>
</dbReference>
<keyword evidence="2" id="KW-0378">Hydrolase</keyword>
<dbReference type="Pfam" id="PF00710">
    <property type="entry name" value="Asparaginase"/>
    <property type="match status" value="1"/>
</dbReference>
<dbReference type="PROSITE" id="PS00917">
    <property type="entry name" value="ASN_GLN_ASE_2"/>
    <property type="match status" value="1"/>
</dbReference>
<evidence type="ECO:0000259" key="7">
    <source>
        <dbReference type="Pfam" id="PF00710"/>
    </source>
</evidence>
<keyword evidence="10" id="KW-1185">Reference proteome</keyword>
<dbReference type="PANTHER" id="PTHR11707">
    <property type="entry name" value="L-ASPARAGINASE"/>
    <property type="match status" value="1"/>
</dbReference>
<feature type="active site" evidence="6">
    <location>
        <position position="90"/>
    </location>
</feature>
<dbReference type="EMBL" id="CP016172">
    <property type="protein sequence ID" value="ANN78068.1"/>
    <property type="molecule type" value="Genomic_DNA"/>
</dbReference>
<dbReference type="GO" id="GO:0006528">
    <property type="term" value="P:asparagine metabolic process"/>
    <property type="evidence" value="ECO:0007669"/>
    <property type="project" value="InterPro"/>
</dbReference>
<dbReference type="CDD" id="cd08964">
    <property type="entry name" value="L-asparaginase_II"/>
    <property type="match status" value="1"/>
</dbReference>
<dbReference type="FunFam" id="3.40.50.1170:FF:000001">
    <property type="entry name" value="L-asparaginase 2"/>
    <property type="match status" value="1"/>
</dbReference>
<dbReference type="RefSeq" id="WP_066658830.1">
    <property type="nucleotide sequence ID" value="NZ_CBCSCL010000001.1"/>
</dbReference>
<evidence type="ECO:0000313" key="9">
    <source>
        <dbReference type="EMBL" id="ANN78068.1"/>
    </source>
</evidence>
<reference evidence="9 10" key="1">
    <citation type="submission" date="2016-06" db="EMBL/GenBank/DDBJ databases">
        <title>Complete genome sequences of Bordetella bronchialis and Bordetella flabilis.</title>
        <authorList>
            <person name="LiPuma J.J."/>
            <person name="Spilker T."/>
        </authorList>
    </citation>
    <scope>NUCLEOTIDE SEQUENCE [LARGE SCALE GENOMIC DNA]</scope>
    <source>
        <strain evidence="9 10">AU10664</strain>
    </source>
</reference>
<dbReference type="SFLD" id="SFLDS00057">
    <property type="entry name" value="Glutaminase/Asparaginase"/>
    <property type="match status" value="1"/>
</dbReference>
<dbReference type="KEGG" id="bfz:BAU07_14085"/>
<evidence type="ECO:0000313" key="10">
    <source>
        <dbReference type="Proteomes" id="UP000091926"/>
    </source>
</evidence>
<feature type="binding site" evidence="4">
    <location>
        <position position="57"/>
    </location>
    <ligand>
        <name>substrate</name>
    </ligand>
</feature>
<dbReference type="PANTHER" id="PTHR11707:SF28">
    <property type="entry name" value="60 KDA LYSOPHOSPHOLIPASE"/>
    <property type="match status" value="1"/>
</dbReference>
<dbReference type="PRINTS" id="PR00139">
    <property type="entry name" value="ASNGLNASE"/>
</dbReference>
<protein>
    <recommendedName>
        <fullName evidence="11">L-asparaginase</fullName>
    </recommendedName>
</protein>
<evidence type="ECO:0000256" key="6">
    <source>
        <dbReference type="PROSITE-ProRule" id="PRU10100"/>
    </source>
</evidence>
<evidence type="ECO:0000256" key="3">
    <source>
        <dbReference type="PIRSR" id="PIRSR001220-1"/>
    </source>
</evidence>
<dbReference type="InterPro" id="IPR040919">
    <property type="entry name" value="Asparaginase_C"/>
</dbReference>
<dbReference type="PROSITE" id="PS00144">
    <property type="entry name" value="ASN_GLN_ASE_1"/>
    <property type="match status" value="1"/>
</dbReference>
<evidence type="ECO:0008006" key="11">
    <source>
        <dbReference type="Google" id="ProtNLM"/>
    </source>
</evidence>
<dbReference type="InterPro" id="IPR027474">
    <property type="entry name" value="L-asparaginase_N"/>
</dbReference>
<dbReference type="InterPro" id="IPR027475">
    <property type="entry name" value="Asparaginase/glutaminase_AS2"/>
</dbReference>
<gene>
    <name evidence="9" type="ORF">BAU07_14085</name>
</gene>
<evidence type="ECO:0000256" key="4">
    <source>
        <dbReference type="PIRSR" id="PIRSR001220-2"/>
    </source>
</evidence>
<feature type="domain" description="Asparaginase/glutaminase C-terminal" evidence="8">
    <location>
        <begin position="208"/>
        <end position="320"/>
    </location>
</feature>
<evidence type="ECO:0000256" key="1">
    <source>
        <dbReference type="ARBA" id="ARBA00010518"/>
    </source>
</evidence>
<dbReference type="Gene3D" id="3.40.50.1170">
    <property type="entry name" value="L-asparaginase, N-terminal domain"/>
    <property type="match status" value="1"/>
</dbReference>
<dbReference type="OrthoDB" id="9788068at2"/>
<dbReference type="InterPro" id="IPR020827">
    <property type="entry name" value="Asparaginase/glutaminase_AS1"/>
</dbReference>
<dbReference type="InterPro" id="IPR006034">
    <property type="entry name" value="Asparaginase/glutaminase-like"/>
</dbReference>
<dbReference type="InterPro" id="IPR037152">
    <property type="entry name" value="L-asparaginase_N_sf"/>
</dbReference>
<dbReference type="Pfam" id="PF17763">
    <property type="entry name" value="Asparaginase_C"/>
    <property type="match status" value="1"/>
</dbReference>
<dbReference type="AlphaFoldDB" id="A0A193GEN5"/>
<evidence type="ECO:0000259" key="8">
    <source>
        <dbReference type="Pfam" id="PF17763"/>
    </source>
</evidence>
<evidence type="ECO:0000256" key="5">
    <source>
        <dbReference type="PROSITE-ProRule" id="PRU10099"/>
    </source>
</evidence>
<dbReference type="InterPro" id="IPR027473">
    <property type="entry name" value="L-asparaginase_C"/>
</dbReference>
<dbReference type="Proteomes" id="UP000091926">
    <property type="component" value="Chromosome"/>
</dbReference>
<dbReference type="STRING" id="463014.BAU07_14085"/>
<dbReference type="SMART" id="SM00870">
    <property type="entry name" value="Asparaginase"/>
    <property type="match status" value="1"/>
</dbReference>
<name>A0A193GEN5_9BORD</name>
<dbReference type="PROSITE" id="PS51732">
    <property type="entry name" value="ASN_GLN_ASE_3"/>
    <property type="match status" value="1"/>
</dbReference>
<proteinExistence type="inferred from homology"/>
<dbReference type="InterPro" id="IPR036152">
    <property type="entry name" value="Asp/glu_Ase-like_sf"/>
</dbReference>
<feature type="active site" description="O-isoaspartyl threonine intermediate" evidence="3">
    <location>
        <position position="13"/>
    </location>
</feature>
<dbReference type="SUPFAM" id="SSF53774">
    <property type="entry name" value="Glutaminase/Asparaginase"/>
    <property type="match status" value="1"/>
</dbReference>
<dbReference type="PIRSF" id="PIRSF001220">
    <property type="entry name" value="L-ASNase_gatD"/>
    <property type="match status" value="1"/>
</dbReference>
<feature type="binding site" evidence="4">
    <location>
        <begin position="90"/>
        <end position="91"/>
    </location>
    <ligand>
        <name>substrate</name>
    </ligand>
</feature>
<organism evidence="9 10">
    <name type="scientific">Bordetella flabilis</name>
    <dbReference type="NCBI Taxonomy" id="463014"/>
    <lineage>
        <taxon>Bacteria</taxon>
        <taxon>Pseudomonadati</taxon>
        <taxon>Pseudomonadota</taxon>
        <taxon>Betaproteobacteria</taxon>
        <taxon>Burkholderiales</taxon>
        <taxon>Alcaligenaceae</taxon>
        <taxon>Bordetella</taxon>
    </lineage>
</organism>
<dbReference type="InterPro" id="IPR004550">
    <property type="entry name" value="AsnASE_II"/>
</dbReference>
<accession>A0A193GEN5</accession>
<comment type="similarity">
    <text evidence="1">Belongs to the asparaginase 1 family.</text>
</comment>
<dbReference type="Gene3D" id="3.40.50.40">
    <property type="match status" value="1"/>
</dbReference>
<feature type="active site" evidence="5">
    <location>
        <position position="13"/>
    </location>
</feature>
<feature type="domain" description="L-asparaginase N-terminal" evidence="7">
    <location>
        <begin position="4"/>
        <end position="193"/>
    </location>
</feature>
<dbReference type="PIRSF" id="PIRSF500176">
    <property type="entry name" value="L_ASNase"/>
    <property type="match status" value="1"/>
</dbReference>